<dbReference type="OrthoDB" id="100785at2"/>
<evidence type="ECO:0000256" key="1">
    <source>
        <dbReference type="ARBA" id="ARBA00004196"/>
    </source>
</evidence>
<keyword evidence="4" id="KW-0732">Signal</keyword>
<evidence type="ECO:0000259" key="8">
    <source>
        <dbReference type="PROSITE" id="PS51007"/>
    </source>
</evidence>
<evidence type="ECO:0000256" key="2">
    <source>
        <dbReference type="ARBA" id="ARBA00022617"/>
    </source>
</evidence>
<evidence type="ECO:0000256" key="6">
    <source>
        <dbReference type="ARBA" id="ARBA00023004"/>
    </source>
</evidence>
<evidence type="ECO:0000313" key="10">
    <source>
        <dbReference type="Proteomes" id="UP000196027"/>
    </source>
</evidence>
<evidence type="ECO:0000256" key="3">
    <source>
        <dbReference type="ARBA" id="ARBA00022723"/>
    </source>
</evidence>
<dbReference type="AlphaFoldDB" id="A0A1Y0I630"/>
<keyword evidence="3 7" id="KW-0479">Metal-binding</keyword>
<feature type="domain" description="Cytochrome c" evidence="8">
    <location>
        <begin position="277"/>
        <end position="434"/>
    </location>
</feature>
<evidence type="ECO:0000256" key="7">
    <source>
        <dbReference type="PROSITE-ProRule" id="PRU00433"/>
    </source>
</evidence>
<dbReference type="GO" id="GO:0046872">
    <property type="term" value="F:metal ion binding"/>
    <property type="evidence" value="ECO:0007669"/>
    <property type="project" value="UniProtKB-KW"/>
</dbReference>
<proteinExistence type="predicted"/>
<accession>A0A1Y0I630</accession>
<comment type="subcellular location">
    <subcellularLocation>
        <location evidence="1">Cell envelope</location>
    </subcellularLocation>
</comment>
<evidence type="ECO:0000313" key="9">
    <source>
        <dbReference type="EMBL" id="ARU55246.1"/>
    </source>
</evidence>
<reference evidence="9 10" key="1">
    <citation type="submission" date="2017-05" db="EMBL/GenBank/DDBJ databases">
        <title>Genomic insights into alkan degradation activity of Oleiphilus messinensis.</title>
        <authorList>
            <person name="Kozyavkin S.A."/>
            <person name="Slesarev A.I."/>
            <person name="Golyshin P.N."/>
            <person name="Korzhenkov A."/>
            <person name="Golyshina O.N."/>
            <person name="Toshchakov S.V."/>
        </authorList>
    </citation>
    <scope>NUCLEOTIDE SEQUENCE [LARGE SCALE GENOMIC DNA]</scope>
    <source>
        <strain evidence="9 10">ME102</strain>
    </source>
</reference>
<dbReference type="PROSITE" id="PS51007">
    <property type="entry name" value="CYTC"/>
    <property type="match status" value="1"/>
</dbReference>
<dbReference type="GO" id="GO:0009055">
    <property type="term" value="F:electron transfer activity"/>
    <property type="evidence" value="ECO:0007669"/>
    <property type="project" value="InterPro"/>
</dbReference>
<dbReference type="EMBL" id="CP021425">
    <property type="protein sequence ID" value="ARU55246.1"/>
    <property type="molecule type" value="Genomic_DNA"/>
</dbReference>
<gene>
    <name evidence="9" type="ORF">OLMES_1162</name>
</gene>
<dbReference type="PANTHER" id="PTHR30600:SF10">
    <property type="entry name" value="BLL6722 PROTEIN"/>
    <property type="match status" value="1"/>
</dbReference>
<dbReference type="Gene3D" id="1.10.760.10">
    <property type="entry name" value="Cytochrome c-like domain"/>
    <property type="match status" value="2"/>
</dbReference>
<name>A0A1Y0I630_9GAMM</name>
<dbReference type="GO" id="GO:0030313">
    <property type="term" value="C:cell envelope"/>
    <property type="evidence" value="ECO:0007669"/>
    <property type="project" value="UniProtKB-SubCell"/>
</dbReference>
<dbReference type="GO" id="GO:0020037">
    <property type="term" value="F:heme binding"/>
    <property type="evidence" value="ECO:0007669"/>
    <property type="project" value="InterPro"/>
</dbReference>
<dbReference type="InterPro" id="IPR004852">
    <property type="entry name" value="Di-haem_cyt_c_peroxidsae"/>
</dbReference>
<keyword evidence="5" id="KW-0560">Oxidoreductase</keyword>
<dbReference type="GO" id="GO:0004130">
    <property type="term" value="F:cytochrome-c peroxidase activity"/>
    <property type="evidence" value="ECO:0007669"/>
    <property type="project" value="TreeGrafter"/>
</dbReference>
<dbReference type="InterPro" id="IPR036909">
    <property type="entry name" value="Cyt_c-like_dom_sf"/>
</dbReference>
<keyword evidence="10" id="KW-1185">Reference proteome</keyword>
<dbReference type="RefSeq" id="WP_087460372.1">
    <property type="nucleotide sequence ID" value="NZ_CP021425.1"/>
</dbReference>
<dbReference type="InterPro" id="IPR051395">
    <property type="entry name" value="Cytochrome_c_Peroxidase/MauG"/>
</dbReference>
<organism evidence="9 10">
    <name type="scientific">Oleiphilus messinensis</name>
    <dbReference type="NCBI Taxonomy" id="141451"/>
    <lineage>
        <taxon>Bacteria</taxon>
        <taxon>Pseudomonadati</taxon>
        <taxon>Pseudomonadota</taxon>
        <taxon>Gammaproteobacteria</taxon>
        <taxon>Oceanospirillales</taxon>
        <taxon>Oleiphilaceae</taxon>
        <taxon>Oleiphilus</taxon>
    </lineage>
</organism>
<keyword evidence="9" id="KW-0575">Peroxidase</keyword>
<dbReference type="InterPro" id="IPR009056">
    <property type="entry name" value="Cyt_c-like_dom"/>
</dbReference>
<keyword evidence="6 7" id="KW-0408">Iron</keyword>
<dbReference type="KEGG" id="ome:OLMES_1162"/>
<evidence type="ECO:0000256" key="4">
    <source>
        <dbReference type="ARBA" id="ARBA00022729"/>
    </source>
</evidence>
<evidence type="ECO:0000256" key="5">
    <source>
        <dbReference type="ARBA" id="ARBA00023002"/>
    </source>
</evidence>
<dbReference type="PANTHER" id="PTHR30600">
    <property type="entry name" value="CYTOCHROME C PEROXIDASE-RELATED"/>
    <property type="match status" value="1"/>
</dbReference>
<keyword evidence="2 7" id="KW-0349">Heme</keyword>
<dbReference type="SUPFAM" id="SSF46626">
    <property type="entry name" value="Cytochrome c"/>
    <property type="match status" value="2"/>
</dbReference>
<dbReference type="Pfam" id="PF03150">
    <property type="entry name" value="CCP_MauG"/>
    <property type="match status" value="1"/>
</dbReference>
<protein>
    <submittedName>
        <fullName evidence="9">Di-heme cytochrome c peroxidase</fullName>
    </submittedName>
</protein>
<dbReference type="Proteomes" id="UP000196027">
    <property type="component" value="Chromosome"/>
</dbReference>
<sequence>MERNTFTTVIGWIAAGLLVSKSVIADSAAADASNLDIELTRLIKAQNISSIYSDKGQSTEKVALGRALFFDKVLSGSGDIACATCHHPNLHSGDDLSLSIGVGGDGLGYERKLGKARPLIPRNAPEIFNRGASQWRTMFWDGRVEIAADGHRISPADEKLPADKLENIVAMQAMFPVTSRHEMRGRKGDLDVSGQPNTLAAIGDTDFEEIWERVMGRVLAIPEYVALFKQAYPELATDELHYAHAANALAAFQTKSFTFEDSPWDRYLRGEQAALPEAAKQGAILFYGSAGCSSCHSGALMTDQKFYNLLVPQIGPGHRDSSGFDIGRARVTDQKKDAFAFRTPPLRNVAITGPWMHNGSYMSLEAVIEHHAKPLEMLQAYDASQLDPSVKKTFRLNTSTILVMSQTFSPEINVVPELNSQETEQLIAFLESLTSPSTQDLSYLVPQTVPSGLPVDR</sequence>